<dbReference type="EMBL" id="JBHUII010000001">
    <property type="protein sequence ID" value="MFD2204163.1"/>
    <property type="molecule type" value="Genomic_DNA"/>
</dbReference>
<dbReference type="Pfam" id="PF16925">
    <property type="entry name" value="TetR_C_13"/>
    <property type="match status" value="1"/>
</dbReference>
<protein>
    <submittedName>
        <fullName evidence="6">TetR/AcrR family transcriptional regulator</fullName>
    </submittedName>
</protein>
<keyword evidence="2 4" id="KW-0238">DNA-binding</keyword>
<keyword evidence="3" id="KW-0804">Transcription</keyword>
<dbReference type="Proteomes" id="UP001597294">
    <property type="component" value="Unassembled WGS sequence"/>
</dbReference>
<dbReference type="PANTHER" id="PTHR47506:SF1">
    <property type="entry name" value="HTH-TYPE TRANSCRIPTIONAL REGULATOR YJDC"/>
    <property type="match status" value="1"/>
</dbReference>
<dbReference type="Gene3D" id="1.10.10.60">
    <property type="entry name" value="Homeodomain-like"/>
    <property type="match status" value="1"/>
</dbReference>
<comment type="caution">
    <text evidence="6">The sequence shown here is derived from an EMBL/GenBank/DDBJ whole genome shotgun (WGS) entry which is preliminary data.</text>
</comment>
<evidence type="ECO:0000313" key="7">
    <source>
        <dbReference type="Proteomes" id="UP001597294"/>
    </source>
</evidence>
<evidence type="ECO:0000259" key="5">
    <source>
        <dbReference type="PROSITE" id="PS50977"/>
    </source>
</evidence>
<dbReference type="PANTHER" id="PTHR47506">
    <property type="entry name" value="TRANSCRIPTIONAL REGULATORY PROTEIN"/>
    <property type="match status" value="1"/>
</dbReference>
<proteinExistence type="predicted"/>
<dbReference type="InterPro" id="IPR023772">
    <property type="entry name" value="DNA-bd_HTH_TetR-type_CS"/>
</dbReference>
<dbReference type="InterPro" id="IPR036271">
    <property type="entry name" value="Tet_transcr_reg_TetR-rel_C_sf"/>
</dbReference>
<evidence type="ECO:0000256" key="4">
    <source>
        <dbReference type="PROSITE-ProRule" id="PRU00335"/>
    </source>
</evidence>
<dbReference type="InterPro" id="IPR009057">
    <property type="entry name" value="Homeodomain-like_sf"/>
</dbReference>
<dbReference type="PROSITE" id="PS01081">
    <property type="entry name" value="HTH_TETR_1"/>
    <property type="match status" value="1"/>
</dbReference>
<dbReference type="Pfam" id="PF00440">
    <property type="entry name" value="TetR_N"/>
    <property type="match status" value="1"/>
</dbReference>
<dbReference type="Gene3D" id="1.10.357.10">
    <property type="entry name" value="Tetracycline Repressor, domain 2"/>
    <property type="match status" value="1"/>
</dbReference>
<feature type="domain" description="HTH tetR-type" evidence="5">
    <location>
        <begin position="6"/>
        <end position="66"/>
    </location>
</feature>
<name>A0ABW5BDG8_9PROT</name>
<dbReference type="PROSITE" id="PS50977">
    <property type="entry name" value="HTH_TETR_2"/>
    <property type="match status" value="1"/>
</dbReference>
<reference evidence="7" key="1">
    <citation type="journal article" date="2019" name="Int. J. Syst. Evol. Microbiol.">
        <title>The Global Catalogue of Microorganisms (GCM) 10K type strain sequencing project: providing services to taxonomists for standard genome sequencing and annotation.</title>
        <authorList>
            <consortium name="The Broad Institute Genomics Platform"/>
            <consortium name="The Broad Institute Genome Sequencing Center for Infectious Disease"/>
            <person name="Wu L."/>
            <person name="Ma J."/>
        </authorList>
    </citation>
    <scope>NUCLEOTIDE SEQUENCE [LARGE SCALE GENOMIC DNA]</scope>
    <source>
        <strain evidence="7">CGMCC 4.7192</strain>
    </source>
</reference>
<dbReference type="SUPFAM" id="SSF46689">
    <property type="entry name" value="Homeodomain-like"/>
    <property type="match status" value="1"/>
</dbReference>
<dbReference type="SUPFAM" id="SSF48498">
    <property type="entry name" value="Tetracyclin repressor-like, C-terminal domain"/>
    <property type="match status" value="1"/>
</dbReference>
<accession>A0ABW5BDG8</accession>
<dbReference type="InterPro" id="IPR001647">
    <property type="entry name" value="HTH_TetR"/>
</dbReference>
<gene>
    <name evidence="6" type="ORF">ACFSKO_00985</name>
</gene>
<keyword evidence="1" id="KW-0805">Transcription regulation</keyword>
<dbReference type="InterPro" id="IPR011075">
    <property type="entry name" value="TetR_C"/>
</dbReference>
<evidence type="ECO:0000256" key="2">
    <source>
        <dbReference type="ARBA" id="ARBA00023125"/>
    </source>
</evidence>
<organism evidence="6 7">
    <name type="scientific">Kiloniella antarctica</name>
    <dbReference type="NCBI Taxonomy" id="1550907"/>
    <lineage>
        <taxon>Bacteria</taxon>
        <taxon>Pseudomonadati</taxon>
        <taxon>Pseudomonadota</taxon>
        <taxon>Alphaproteobacteria</taxon>
        <taxon>Rhodospirillales</taxon>
        <taxon>Kiloniellaceae</taxon>
        <taxon>Kiloniella</taxon>
    </lineage>
</organism>
<dbReference type="RefSeq" id="WP_380247460.1">
    <property type="nucleotide sequence ID" value="NZ_JBHUII010000001.1"/>
</dbReference>
<evidence type="ECO:0000256" key="3">
    <source>
        <dbReference type="ARBA" id="ARBA00023163"/>
    </source>
</evidence>
<feature type="DNA-binding region" description="H-T-H motif" evidence="4">
    <location>
        <begin position="29"/>
        <end position="48"/>
    </location>
</feature>
<sequence>MARVREFDETDALEKAMGLFWQKGYSDTSVRDLVEHTGVAHAGLYTAFGGKRELYQATLDHYNLTYGNMLFGPMEKPDACRAQVEEFFYFILRAVKSETFKNGCMMCNTAVEFGNDTLGNSGSIDVLAVASANVERMTTALENALKRALADGEVRDDLDPVATASFFCTVFYGIAVLSRSKTNPKRIEDTIDMALATLD</sequence>
<evidence type="ECO:0000256" key="1">
    <source>
        <dbReference type="ARBA" id="ARBA00023015"/>
    </source>
</evidence>
<keyword evidence="7" id="KW-1185">Reference proteome</keyword>
<evidence type="ECO:0000313" key="6">
    <source>
        <dbReference type="EMBL" id="MFD2204163.1"/>
    </source>
</evidence>